<dbReference type="OrthoDB" id="265761at2759"/>
<evidence type="ECO:0000313" key="3">
    <source>
        <dbReference type="EMBL" id="TID30145.1"/>
    </source>
</evidence>
<dbReference type="Pfam" id="PF13279">
    <property type="entry name" value="4HBT_2"/>
    <property type="match status" value="1"/>
</dbReference>
<feature type="chain" id="PRO_5020925164" evidence="2">
    <location>
        <begin position="19"/>
        <end position="225"/>
    </location>
</feature>
<comment type="similarity">
    <text evidence="1">Belongs to the lcsJ thioesterase family.</text>
</comment>
<comment type="caution">
    <text evidence="3">The sequence shown here is derived from an EMBL/GenBank/DDBJ whole genome shotgun (WGS) entry which is preliminary data.</text>
</comment>
<reference evidence="3 4" key="1">
    <citation type="journal article" date="2019" name="Front. Genet.">
        <title>Whole-Genome Sequencing of the Opportunistic Yeast Pathogen Candida inconspicua Uncovers Its Hybrid Origin.</title>
        <authorList>
            <person name="Mixao V."/>
            <person name="Hansen A.P."/>
            <person name="Saus E."/>
            <person name="Boekhout T."/>
            <person name="Lass-Florl C."/>
            <person name="Gabaldon T."/>
        </authorList>
    </citation>
    <scope>NUCLEOTIDE SEQUENCE [LARGE SCALE GENOMIC DNA]</scope>
    <source>
        <strain evidence="3 4">CBS 180</strain>
    </source>
</reference>
<dbReference type="Proteomes" id="UP000307173">
    <property type="component" value="Unassembled WGS sequence"/>
</dbReference>
<dbReference type="AlphaFoldDB" id="A0A4T0X4E2"/>
<evidence type="ECO:0000256" key="1">
    <source>
        <dbReference type="ARBA" id="ARBA00038476"/>
    </source>
</evidence>
<protein>
    <submittedName>
        <fullName evidence="3">Uncharacterized protein</fullName>
    </submittedName>
</protein>
<evidence type="ECO:0000256" key="2">
    <source>
        <dbReference type="SAM" id="SignalP"/>
    </source>
</evidence>
<organism evidence="3 4">
    <name type="scientific">Pichia inconspicua</name>
    <dbReference type="NCBI Taxonomy" id="52247"/>
    <lineage>
        <taxon>Eukaryota</taxon>
        <taxon>Fungi</taxon>
        <taxon>Dikarya</taxon>
        <taxon>Ascomycota</taxon>
        <taxon>Saccharomycotina</taxon>
        <taxon>Pichiomycetes</taxon>
        <taxon>Pichiales</taxon>
        <taxon>Pichiaceae</taxon>
        <taxon>Pichia</taxon>
    </lineage>
</organism>
<keyword evidence="2" id="KW-0732">Signal</keyword>
<dbReference type="PANTHER" id="PTHR12475">
    <property type="match status" value="1"/>
</dbReference>
<feature type="signal peptide" evidence="2">
    <location>
        <begin position="1"/>
        <end position="18"/>
    </location>
</feature>
<proteinExistence type="inferred from homology"/>
<dbReference type="EMBL" id="SELW01000193">
    <property type="protein sequence ID" value="TID30145.1"/>
    <property type="molecule type" value="Genomic_DNA"/>
</dbReference>
<accession>A0A4T0X4E2</accession>
<dbReference type="PANTHER" id="PTHR12475:SF4">
    <property type="entry name" value="PROTEIN THEM6"/>
    <property type="match status" value="1"/>
</dbReference>
<dbReference type="InterPro" id="IPR051490">
    <property type="entry name" value="THEM6_lcsJ_thioesterase"/>
</dbReference>
<gene>
    <name evidence="3" type="ORF">CANINC_001307</name>
</gene>
<evidence type="ECO:0000313" key="4">
    <source>
        <dbReference type="Proteomes" id="UP000307173"/>
    </source>
</evidence>
<dbReference type="SUPFAM" id="SSF54637">
    <property type="entry name" value="Thioesterase/thiol ester dehydrase-isomerase"/>
    <property type="match status" value="1"/>
</dbReference>
<name>A0A4T0X4E2_9ASCO</name>
<keyword evidence="4" id="KW-1185">Reference proteome</keyword>
<sequence>MILKVISILLSLFALTSYKYLPGSYTLRFGYISIKYLYFKNIKKSSNLLSIPLTRKSYCAPLECDFFGLHKNNSTYFTELDLARTETVLNSLHTYFRNKILNKENYAFVPLATITNHFLKEIKPFQNYSIESKIVAFNDNSLLIMSLFLISNSSNNTNFIYKSNRVTTISIARLVFKNGRKTVPPIEIIKESNVLVKDQDNHKNYENFILAQNDPNQLLTLYSNF</sequence>
<dbReference type="InterPro" id="IPR029069">
    <property type="entry name" value="HotDog_dom_sf"/>
</dbReference>